<feature type="region of interest" description="Disordered" evidence="5">
    <location>
        <begin position="28"/>
        <end position="75"/>
    </location>
</feature>
<comment type="subcellular location">
    <subcellularLocation>
        <location evidence="1">Membrane</location>
        <topology evidence="1">Multi-pass membrane protein</topology>
    </subcellularLocation>
</comment>
<feature type="transmembrane region" description="Helical" evidence="6">
    <location>
        <begin position="190"/>
        <end position="212"/>
    </location>
</feature>
<feature type="transmembrane region" description="Helical" evidence="6">
    <location>
        <begin position="95"/>
        <end position="113"/>
    </location>
</feature>
<dbReference type="SUPFAM" id="SSF103473">
    <property type="entry name" value="MFS general substrate transporter"/>
    <property type="match status" value="1"/>
</dbReference>
<dbReference type="InterPro" id="IPR011701">
    <property type="entry name" value="MFS"/>
</dbReference>
<feature type="transmembrane region" description="Helical" evidence="6">
    <location>
        <begin position="406"/>
        <end position="425"/>
    </location>
</feature>
<evidence type="ECO:0000256" key="3">
    <source>
        <dbReference type="ARBA" id="ARBA00022989"/>
    </source>
</evidence>
<dbReference type="InterPro" id="IPR036259">
    <property type="entry name" value="MFS_trans_sf"/>
</dbReference>
<feature type="compositionally biased region" description="Acidic residues" evidence="5">
    <location>
        <begin position="63"/>
        <end position="74"/>
    </location>
</feature>
<organism evidence="8 9">
    <name type="scientific">Athelia psychrophila</name>
    <dbReference type="NCBI Taxonomy" id="1759441"/>
    <lineage>
        <taxon>Eukaryota</taxon>
        <taxon>Fungi</taxon>
        <taxon>Dikarya</taxon>
        <taxon>Basidiomycota</taxon>
        <taxon>Agaricomycotina</taxon>
        <taxon>Agaricomycetes</taxon>
        <taxon>Agaricomycetidae</taxon>
        <taxon>Atheliales</taxon>
        <taxon>Atheliaceae</taxon>
        <taxon>Athelia</taxon>
    </lineage>
</organism>
<dbReference type="STRING" id="436010.A0A166F6B7"/>
<evidence type="ECO:0000256" key="5">
    <source>
        <dbReference type="SAM" id="MobiDB-lite"/>
    </source>
</evidence>
<keyword evidence="3 6" id="KW-1133">Transmembrane helix</keyword>
<dbReference type="PROSITE" id="PS50850">
    <property type="entry name" value="MFS"/>
    <property type="match status" value="1"/>
</dbReference>
<dbReference type="Proteomes" id="UP000076532">
    <property type="component" value="Unassembled WGS sequence"/>
</dbReference>
<dbReference type="PANTHER" id="PTHR23502">
    <property type="entry name" value="MAJOR FACILITATOR SUPERFAMILY"/>
    <property type="match status" value="1"/>
</dbReference>
<keyword evidence="9" id="KW-1185">Reference proteome</keyword>
<gene>
    <name evidence="8" type="ORF">FIBSPDRAFT_831908</name>
</gene>
<dbReference type="FunFam" id="1.20.1250.20:FF:000082">
    <property type="entry name" value="MFS multidrug transporter, putative"/>
    <property type="match status" value="1"/>
</dbReference>
<evidence type="ECO:0000259" key="7">
    <source>
        <dbReference type="PROSITE" id="PS50850"/>
    </source>
</evidence>
<keyword evidence="4 6" id="KW-0472">Membrane</keyword>
<evidence type="ECO:0000256" key="1">
    <source>
        <dbReference type="ARBA" id="ARBA00004141"/>
    </source>
</evidence>
<dbReference type="AlphaFoldDB" id="A0A166F6B7"/>
<protein>
    <submittedName>
        <fullName evidence="8">MFS general substrate transporter</fullName>
    </submittedName>
</protein>
<keyword evidence="2 6" id="KW-0812">Transmembrane</keyword>
<evidence type="ECO:0000313" key="8">
    <source>
        <dbReference type="EMBL" id="KZP16485.1"/>
    </source>
</evidence>
<dbReference type="CDD" id="cd17323">
    <property type="entry name" value="MFS_Tpo1_MDR_like"/>
    <property type="match status" value="1"/>
</dbReference>
<feature type="transmembrane region" description="Helical" evidence="6">
    <location>
        <begin position="257"/>
        <end position="275"/>
    </location>
</feature>
<proteinExistence type="predicted"/>
<feature type="domain" description="Major facilitator superfamily (MFS) profile" evidence="7">
    <location>
        <begin position="96"/>
        <end position="526"/>
    </location>
</feature>
<feature type="transmembrane region" description="Helical" evidence="6">
    <location>
        <begin position="366"/>
        <end position="385"/>
    </location>
</feature>
<evidence type="ECO:0000313" key="9">
    <source>
        <dbReference type="Proteomes" id="UP000076532"/>
    </source>
</evidence>
<reference evidence="8 9" key="1">
    <citation type="journal article" date="2016" name="Mol. Biol. Evol.">
        <title>Comparative Genomics of Early-Diverging Mushroom-Forming Fungi Provides Insights into the Origins of Lignocellulose Decay Capabilities.</title>
        <authorList>
            <person name="Nagy L.G."/>
            <person name="Riley R."/>
            <person name="Tritt A."/>
            <person name="Adam C."/>
            <person name="Daum C."/>
            <person name="Floudas D."/>
            <person name="Sun H."/>
            <person name="Yadav J.S."/>
            <person name="Pangilinan J."/>
            <person name="Larsson K.H."/>
            <person name="Matsuura K."/>
            <person name="Barry K."/>
            <person name="Labutti K."/>
            <person name="Kuo R."/>
            <person name="Ohm R.A."/>
            <person name="Bhattacharya S.S."/>
            <person name="Shirouzu T."/>
            <person name="Yoshinaga Y."/>
            <person name="Martin F.M."/>
            <person name="Grigoriev I.V."/>
            <person name="Hibbett D.S."/>
        </authorList>
    </citation>
    <scope>NUCLEOTIDE SEQUENCE [LARGE SCALE GENOMIC DNA]</scope>
    <source>
        <strain evidence="8 9">CBS 109695</strain>
    </source>
</reference>
<dbReference type="OrthoDB" id="5376138at2759"/>
<dbReference type="InterPro" id="IPR020846">
    <property type="entry name" value="MFS_dom"/>
</dbReference>
<dbReference type="GO" id="GO:0005886">
    <property type="term" value="C:plasma membrane"/>
    <property type="evidence" value="ECO:0007669"/>
    <property type="project" value="TreeGrafter"/>
</dbReference>
<name>A0A166F6B7_9AGAM</name>
<dbReference type="GO" id="GO:0022857">
    <property type="term" value="F:transmembrane transporter activity"/>
    <property type="evidence" value="ECO:0007669"/>
    <property type="project" value="InterPro"/>
</dbReference>
<feature type="transmembrane region" description="Helical" evidence="6">
    <location>
        <begin position="331"/>
        <end position="354"/>
    </location>
</feature>
<feature type="transmembrane region" description="Helical" evidence="6">
    <location>
        <begin position="224"/>
        <end position="245"/>
    </location>
</feature>
<sequence length="541" mass="60225">MSNSPTPCGTIQELSLKSLEDVREPIDFRLDKSSRPSQEQLDESFARQLGDVIHHGQHHPNTEDEEKGLPDDPEPIYVEFKEGDERNPTFYPRPLKWTITAVGCAFAFLASGTASSYNLGFGSMTKDLNCSEFQATVGLSMYALGFAIVPLFSSSFSEEVGRRPLYIVSLIGHMLMHLMIALSQNIQTVIIARFLQGGFGSTGAVMVAGTIADIWMPSERSLPMSFYALVAVGGTGLGPVAAGWIEMNPHLQWRWIQWIHMILTGVVLLLVITFMKETRSTILLARLAQKMRKQTGDHRYRARAEDEKASLYNLIAVSCTRPLYLLTHEPIVFSISIWLGFAWGLLYCMIESIGPLFTTLHGFNSGQVGTVFLTLAVGSLLGFLTNFYQEHLYQKHFSERGLEARLYGACIAGIFFPIGMFIYAWSSFARVHWIALVIGITVFVWAAFTIYLAAFTYLSDCYGPFASSASAGQSLMRNIAGLSFPLFTPQMFAALGYTWGNTLFALVSVLMIPIPFVLFLYGPRIRSRSRFGVVESQKSWG</sequence>
<dbReference type="PANTHER" id="PTHR23502:SF134">
    <property type="entry name" value="MAJOR FACILITATOR SUPERFAMILY (MFS) PROFILE DOMAIN-CONTAINING PROTEIN-RELATED"/>
    <property type="match status" value="1"/>
</dbReference>
<feature type="transmembrane region" description="Helical" evidence="6">
    <location>
        <begin position="165"/>
        <end position="184"/>
    </location>
</feature>
<evidence type="ECO:0000256" key="6">
    <source>
        <dbReference type="SAM" id="Phobius"/>
    </source>
</evidence>
<feature type="transmembrane region" description="Helical" evidence="6">
    <location>
        <begin position="133"/>
        <end position="153"/>
    </location>
</feature>
<dbReference type="Gene3D" id="1.20.1250.20">
    <property type="entry name" value="MFS general substrate transporter like domains"/>
    <property type="match status" value="1"/>
</dbReference>
<feature type="transmembrane region" description="Helical" evidence="6">
    <location>
        <begin position="503"/>
        <end position="521"/>
    </location>
</feature>
<evidence type="ECO:0000256" key="2">
    <source>
        <dbReference type="ARBA" id="ARBA00022692"/>
    </source>
</evidence>
<evidence type="ECO:0000256" key="4">
    <source>
        <dbReference type="ARBA" id="ARBA00023136"/>
    </source>
</evidence>
<dbReference type="Pfam" id="PF07690">
    <property type="entry name" value="MFS_1"/>
    <property type="match status" value="1"/>
</dbReference>
<dbReference type="EMBL" id="KV417593">
    <property type="protein sequence ID" value="KZP16485.1"/>
    <property type="molecule type" value="Genomic_DNA"/>
</dbReference>
<accession>A0A166F6B7</accession>
<feature type="transmembrane region" description="Helical" evidence="6">
    <location>
        <begin position="431"/>
        <end position="458"/>
    </location>
</feature>